<sequence>MVREVVRDPMFLQRKSVEANMSDMPIAVDLLDTLKANFEGCVGMAANMIGVSKRIIAISDNGKYILMFNPEIVKAYGEYETEEGCLSLDGDRKTKRYKTVTVKYANDKFKTVTRTFTNFTAQIIQHEIDHCNGILI</sequence>
<dbReference type="InterPro" id="IPR036821">
    <property type="entry name" value="Peptide_deformylase_sf"/>
</dbReference>
<dbReference type="GO" id="GO:0042586">
    <property type="term" value="F:peptide deformylase activity"/>
    <property type="evidence" value="ECO:0007669"/>
    <property type="project" value="UniProtKB-EC"/>
</dbReference>
<evidence type="ECO:0000313" key="3">
    <source>
        <dbReference type="EMBL" id="MBC5728319.1"/>
    </source>
</evidence>
<keyword evidence="3" id="KW-0378">Hydrolase</keyword>
<gene>
    <name evidence="3" type="ORF">H8R91_07280</name>
</gene>
<evidence type="ECO:0000256" key="2">
    <source>
        <dbReference type="ARBA" id="ARBA00023004"/>
    </source>
</evidence>
<dbReference type="Pfam" id="PF01327">
    <property type="entry name" value="Pep_deformylase"/>
    <property type="match status" value="1"/>
</dbReference>
<dbReference type="NCBIfam" id="NF006670">
    <property type="entry name" value="PRK09218.1"/>
    <property type="match status" value="1"/>
</dbReference>
<organism evidence="3 4">
    <name type="scientific">Ruminococcus intestinalis</name>
    <dbReference type="NCBI Taxonomy" id="2763066"/>
    <lineage>
        <taxon>Bacteria</taxon>
        <taxon>Bacillati</taxon>
        <taxon>Bacillota</taxon>
        <taxon>Clostridia</taxon>
        <taxon>Eubacteriales</taxon>
        <taxon>Oscillospiraceae</taxon>
        <taxon>Ruminococcus</taxon>
    </lineage>
</organism>
<evidence type="ECO:0000313" key="4">
    <source>
        <dbReference type="Proteomes" id="UP000636755"/>
    </source>
</evidence>
<keyword evidence="4" id="KW-1185">Reference proteome</keyword>
<dbReference type="CDD" id="cd00487">
    <property type="entry name" value="Pep_deformylase"/>
    <property type="match status" value="1"/>
</dbReference>
<dbReference type="InterPro" id="IPR023635">
    <property type="entry name" value="Peptide_deformylase"/>
</dbReference>
<dbReference type="PANTHER" id="PTHR10458">
    <property type="entry name" value="PEPTIDE DEFORMYLASE"/>
    <property type="match status" value="1"/>
</dbReference>
<reference evidence="3 4" key="1">
    <citation type="submission" date="2020-08" db="EMBL/GenBank/DDBJ databases">
        <title>Genome public.</title>
        <authorList>
            <person name="Liu C."/>
            <person name="Sun Q."/>
        </authorList>
    </citation>
    <scope>NUCLEOTIDE SEQUENCE [LARGE SCALE GENOMIC DNA]</scope>
    <source>
        <strain evidence="3 4">NSJ-71</strain>
    </source>
</reference>
<keyword evidence="2" id="KW-0408">Iron</keyword>
<proteinExistence type="inferred from homology"/>
<comment type="caution">
    <text evidence="3">The sequence shown here is derived from an EMBL/GenBank/DDBJ whole genome shotgun (WGS) entry which is preliminary data.</text>
</comment>
<dbReference type="EC" id="3.5.1.88" evidence="3"/>
<protein>
    <submittedName>
        <fullName evidence="3">Peptide deformylase</fullName>
        <ecNumber evidence="3">3.5.1.88</ecNumber>
    </submittedName>
</protein>
<dbReference type="Proteomes" id="UP000636755">
    <property type="component" value="Unassembled WGS sequence"/>
</dbReference>
<dbReference type="Gene3D" id="3.90.45.10">
    <property type="entry name" value="Peptide deformylase"/>
    <property type="match status" value="1"/>
</dbReference>
<comment type="similarity">
    <text evidence="1">Belongs to the polypeptide deformylase family.</text>
</comment>
<dbReference type="EMBL" id="JACOPS010000003">
    <property type="protein sequence ID" value="MBC5728319.1"/>
    <property type="molecule type" value="Genomic_DNA"/>
</dbReference>
<dbReference type="SUPFAM" id="SSF56420">
    <property type="entry name" value="Peptide deformylase"/>
    <property type="match status" value="1"/>
</dbReference>
<accession>A0ABR7HLF3</accession>
<dbReference type="PRINTS" id="PR01576">
    <property type="entry name" value="PDEFORMYLASE"/>
</dbReference>
<dbReference type="PANTHER" id="PTHR10458:SF22">
    <property type="entry name" value="PEPTIDE DEFORMYLASE"/>
    <property type="match status" value="1"/>
</dbReference>
<name>A0ABR7HLF3_9FIRM</name>
<evidence type="ECO:0000256" key="1">
    <source>
        <dbReference type="ARBA" id="ARBA00010759"/>
    </source>
</evidence>
<dbReference type="RefSeq" id="WP_186935473.1">
    <property type="nucleotide sequence ID" value="NZ_JACOPS010000003.1"/>
</dbReference>
<dbReference type="PIRSF" id="PIRSF004749">
    <property type="entry name" value="Pep_def"/>
    <property type="match status" value="1"/>
</dbReference>